<reference evidence="7 8" key="1">
    <citation type="submission" date="2014-02" db="EMBL/GenBank/DDBJ databases">
        <title>Draft genome sequence of Lysinibacillus odysseyi NBRC 100172.</title>
        <authorList>
            <person name="Zhang F."/>
            <person name="Wang G."/>
            <person name="Zhang L."/>
        </authorList>
    </citation>
    <scope>NUCLEOTIDE SEQUENCE [LARGE SCALE GENOMIC DNA]</scope>
    <source>
        <strain evidence="7 8">NBRC 100172</strain>
    </source>
</reference>
<sequence length="126" mass="13307">MKGSIISGAVHGFLAVALGAFGAHALKNVLDDYSQGIWDTAVQYQMFHAAGLLLIGILMSAKLFGETKQLKIAMICFNLGIIFFSGSLYTLALTDIGIFGAITPIGGVLFLISWVLVIVSTVKAAK</sequence>
<comment type="subcellular location">
    <subcellularLocation>
        <location evidence="1">Membrane</location>
        <topology evidence="1">Multi-pass membrane protein</topology>
    </subcellularLocation>
</comment>
<accession>A0A0A3IQM7</accession>
<dbReference type="STRING" id="1220589.CD32_07795"/>
<dbReference type="PANTHER" id="PTHR43461">
    <property type="entry name" value="TRANSMEMBRANE PROTEIN 256"/>
    <property type="match status" value="1"/>
</dbReference>
<dbReference type="eggNOG" id="COG2363">
    <property type="taxonomic scope" value="Bacteria"/>
</dbReference>
<proteinExistence type="inferred from homology"/>
<evidence type="ECO:0000256" key="2">
    <source>
        <dbReference type="ARBA" id="ARBA00009694"/>
    </source>
</evidence>
<evidence type="ECO:0000313" key="7">
    <source>
        <dbReference type="EMBL" id="KGR85745.1"/>
    </source>
</evidence>
<dbReference type="EMBL" id="JPVP01000053">
    <property type="protein sequence ID" value="KGR85745.1"/>
    <property type="molecule type" value="Genomic_DNA"/>
</dbReference>
<dbReference type="InterPro" id="IPR006696">
    <property type="entry name" value="DUF423"/>
</dbReference>
<evidence type="ECO:0000256" key="6">
    <source>
        <dbReference type="SAM" id="Phobius"/>
    </source>
</evidence>
<name>A0A0A3IQM7_9BACI</name>
<feature type="transmembrane region" description="Helical" evidence="6">
    <location>
        <begin position="72"/>
        <end position="92"/>
    </location>
</feature>
<dbReference type="GO" id="GO:0005886">
    <property type="term" value="C:plasma membrane"/>
    <property type="evidence" value="ECO:0007669"/>
    <property type="project" value="TreeGrafter"/>
</dbReference>
<dbReference type="OrthoDB" id="9802121at2"/>
<dbReference type="AlphaFoldDB" id="A0A0A3IQM7"/>
<dbReference type="RefSeq" id="WP_036153150.1">
    <property type="nucleotide sequence ID" value="NZ_AVCX01000008.1"/>
</dbReference>
<comment type="caution">
    <text evidence="7">The sequence shown here is derived from an EMBL/GenBank/DDBJ whole genome shotgun (WGS) entry which is preliminary data.</text>
</comment>
<keyword evidence="3 6" id="KW-0812">Transmembrane</keyword>
<feature type="transmembrane region" description="Helical" evidence="6">
    <location>
        <begin position="46"/>
        <end position="65"/>
    </location>
</feature>
<protein>
    <submittedName>
        <fullName evidence="7">Membrane protein</fullName>
    </submittedName>
</protein>
<dbReference type="PANTHER" id="PTHR43461:SF1">
    <property type="entry name" value="TRANSMEMBRANE PROTEIN 256"/>
    <property type="match status" value="1"/>
</dbReference>
<evidence type="ECO:0000256" key="1">
    <source>
        <dbReference type="ARBA" id="ARBA00004141"/>
    </source>
</evidence>
<keyword evidence="4 6" id="KW-1133">Transmembrane helix</keyword>
<evidence type="ECO:0000313" key="8">
    <source>
        <dbReference type="Proteomes" id="UP000030437"/>
    </source>
</evidence>
<comment type="similarity">
    <text evidence="2">Belongs to the UPF0382 family.</text>
</comment>
<evidence type="ECO:0000256" key="3">
    <source>
        <dbReference type="ARBA" id="ARBA00022692"/>
    </source>
</evidence>
<gene>
    <name evidence="7" type="ORF">CD32_07795</name>
</gene>
<keyword evidence="8" id="KW-1185">Reference proteome</keyword>
<keyword evidence="5 6" id="KW-0472">Membrane</keyword>
<feature type="transmembrane region" description="Helical" evidence="6">
    <location>
        <begin position="98"/>
        <end position="122"/>
    </location>
</feature>
<evidence type="ECO:0000256" key="4">
    <source>
        <dbReference type="ARBA" id="ARBA00022989"/>
    </source>
</evidence>
<dbReference type="Proteomes" id="UP000030437">
    <property type="component" value="Unassembled WGS sequence"/>
</dbReference>
<organism evidence="7 8">
    <name type="scientific">Lysinibacillus odysseyi 34hs-1 = NBRC 100172</name>
    <dbReference type="NCBI Taxonomy" id="1220589"/>
    <lineage>
        <taxon>Bacteria</taxon>
        <taxon>Bacillati</taxon>
        <taxon>Bacillota</taxon>
        <taxon>Bacilli</taxon>
        <taxon>Bacillales</taxon>
        <taxon>Bacillaceae</taxon>
        <taxon>Lysinibacillus</taxon>
    </lineage>
</organism>
<evidence type="ECO:0000256" key="5">
    <source>
        <dbReference type="ARBA" id="ARBA00023136"/>
    </source>
</evidence>
<dbReference type="Pfam" id="PF04241">
    <property type="entry name" value="DUF423"/>
    <property type="match status" value="1"/>
</dbReference>